<evidence type="ECO:0000259" key="9">
    <source>
        <dbReference type="PROSITE" id="PS51755"/>
    </source>
</evidence>
<evidence type="ECO:0000256" key="3">
    <source>
        <dbReference type="ARBA" id="ARBA00023015"/>
    </source>
</evidence>
<dbReference type="AlphaFoldDB" id="A0AAE0TBV3"/>
<dbReference type="Gene3D" id="1.10.10.10">
    <property type="entry name" value="Winged helix-like DNA-binding domain superfamily/Winged helix DNA-binding domain"/>
    <property type="match status" value="1"/>
</dbReference>
<feature type="domain" description="OmpR/PhoB-type" evidence="9">
    <location>
        <begin position="92"/>
        <end position="191"/>
    </location>
</feature>
<feature type="DNA-binding region" description="OmpR/PhoB-type" evidence="7">
    <location>
        <begin position="92"/>
        <end position="191"/>
    </location>
</feature>
<dbReference type="InterPro" id="IPR039420">
    <property type="entry name" value="WalR-like"/>
</dbReference>
<protein>
    <recommendedName>
        <fullName evidence="12">OmpR-like protein</fullName>
    </recommendedName>
</protein>
<dbReference type="PROSITE" id="PS50110">
    <property type="entry name" value="RESPONSE_REGULATORY"/>
    <property type="match status" value="1"/>
</dbReference>
<dbReference type="Pfam" id="PF00072">
    <property type="entry name" value="Response_reg"/>
    <property type="match status" value="1"/>
</dbReference>
<dbReference type="InterPro" id="IPR011006">
    <property type="entry name" value="CheY-like_superfamily"/>
</dbReference>
<evidence type="ECO:0000259" key="8">
    <source>
        <dbReference type="PROSITE" id="PS50110"/>
    </source>
</evidence>
<reference evidence="10" key="3">
    <citation type="submission" date="2023-05" db="EMBL/GenBank/DDBJ databases">
        <authorList>
            <person name="Smith C.H."/>
        </authorList>
    </citation>
    <scope>NUCLEOTIDE SEQUENCE</scope>
    <source>
        <strain evidence="10">CHS0354</strain>
        <tissue evidence="10">Mantle</tissue>
    </source>
</reference>
<evidence type="ECO:0000256" key="1">
    <source>
        <dbReference type="ARBA" id="ARBA00022553"/>
    </source>
</evidence>
<reference evidence="10" key="1">
    <citation type="journal article" date="2021" name="Genome Biol. Evol.">
        <title>A High-Quality Reference Genome for a Parasitic Bivalve with Doubly Uniparental Inheritance (Bivalvia: Unionida).</title>
        <authorList>
            <person name="Smith C.H."/>
        </authorList>
    </citation>
    <scope>NUCLEOTIDE SEQUENCE</scope>
    <source>
        <strain evidence="10">CHS0354</strain>
    </source>
</reference>
<feature type="domain" description="Response regulatory" evidence="8">
    <location>
        <begin position="5"/>
        <end position="134"/>
    </location>
</feature>
<dbReference type="Pfam" id="PF00486">
    <property type="entry name" value="Trans_reg_C"/>
    <property type="match status" value="1"/>
</dbReference>
<feature type="modified residue" description="4-aspartylphosphate" evidence="6">
    <location>
        <position position="55"/>
    </location>
</feature>
<dbReference type="SUPFAM" id="SSF46894">
    <property type="entry name" value="C-terminal effector domain of the bipartite response regulators"/>
    <property type="match status" value="1"/>
</dbReference>
<organism evidence="10 11">
    <name type="scientific">Potamilus streckersoni</name>
    <dbReference type="NCBI Taxonomy" id="2493646"/>
    <lineage>
        <taxon>Eukaryota</taxon>
        <taxon>Metazoa</taxon>
        <taxon>Spiralia</taxon>
        <taxon>Lophotrochozoa</taxon>
        <taxon>Mollusca</taxon>
        <taxon>Bivalvia</taxon>
        <taxon>Autobranchia</taxon>
        <taxon>Heteroconchia</taxon>
        <taxon>Palaeoheterodonta</taxon>
        <taxon>Unionida</taxon>
        <taxon>Unionoidea</taxon>
        <taxon>Unionidae</taxon>
        <taxon>Ambleminae</taxon>
        <taxon>Lampsilini</taxon>
        <taxon>Potamilus</taxon>
    </lineage>
</organism>
<reference evidence="10" key="2">
    <citation type="journal article" date="2021" name="Genome Biol. Evol.">
        <title>Developing a high-quality reference genome for a parasitic bivalve with doubly uniparental inheritance (Bivalvia: Unionida).</title>
        <authorList>
            <person name="Smith C.H."/>
        </authorList>
    </citation>
    <scope>NUCLEOTIDE SEQUENCE</scope>
    <source>
        <strain evidence="10">CHS0354</strain>
        <tissue evidence="10">Mantle</tissue>
    </source>
</reference>
<proteinExistence type="predicted"/>
<keyword evidence="5" id="KW-0804">Transcription</keyword>
<dbReference type="Proteomes" id="UP001195483">
    <property type="component" value="Unassembled WGS sequence"/>
</dbReference>
<evidence type="ECO:0000256" key="5">
    <source>
        <dbReference type="ARBA" id="ARBA00023163"/>
    </source>
</evidence>
<dbReference type="EMBL" id="JAEAOA010001141">
    <property type="protein sequence ID" value="KAK3606908.1"/>
    <property type="molecule type" value="Genomic_DNA"/>
</dbReference>
<evidence type="ECO:0000256" key="4">
    <source>
        <dbReference type="ARBA" id="ARBA00023125"/>
    </source>
</evidence>
<dbReference type="InterPro" id="IPR001867">
    <property type="entry name" value="OmpR/PhoB-type_DNA-bd"/>
</dbReference>
<dbReference type="PROSITE" id="PS51755">
    <property type="entry name" value="OMPR_PHOB"/>
    <property type="match status" value="1"/>
</dbReference>
<dbReference type="GO" id="GO:0000976">
    <property type="term" value="F:transcription cis-regulatory region binding"/>
    <property type="evidence" value="ECO:0007669"/>
    <property type="project" value="TreeGrafter"/>
</dbReference>
<dbReference type="FunFam" id="1.10.10.10:FF:000018">
    <property type="entry name" value="DNA-binding response regulator ResD"/>
    <property type="match status" value="1"/>
</dbReference>
<evidence type="ECO:0008006" key="12">
    <source>
        <dbReference type="Google" id="ProtNLM"/>
    </source>
</evidence>
<comment type="caution">
    <text evidence="10">The sequence shown here is derived from an EMBL/GenBank/DDBJ whole genome shotgun (WGS) entry which is preliminary data.</text>
</comment>
<dbReference type="CDD" id="cd00383">
    <property type="entry name" value="trans_reg_C"/>
    <property type="match status" value="1"/>
</dbReference>
<dbReference type="SMART" id="SM00448">
    <property type="entry name" value="REC"/>
    <property type="match status" value="1"/>
</dbReference>
<dbReference type="InterPro" id="IPR001789">
    <property type="entry name" value="Sig_transdc_resp-reg_receiver"/>
</dbReference>
<accession>A0AAE0TBV3</accession>
<evidence type="ECO:0000256" key="7">
    <source>
        <dbReference type="PROSITE-ProRule" id="PRU01091"/>
    </source>
</evidence>
<keyword evidence="11" id="KW-1185">Reference proteome</keyword>
<evidence type="ECO:0000256" key="6">
    <source>
        <dbReference type="PROSITE-ProRule" id="PRU00169"/>
    </source>
</evidence>
<evidence type="ECO:0000313" key="11">
    <source>
        <dbReference type="Proteomes" id="UP001195483"/>
    </source>
</evidence>
<evidence type="ECO:0000256" key="2">
    <source>
        <dbReference type="ARBA" id="ARBA00023012"/>
    </source>
</evidence>
<keyword evidence="2" id="KW-0902">Two-component regulatory system</keyword>
<dbReference type="GO" id="GO:0006355">
    <property type="term" value="P:regulation of DNA-templated transcription"/>
    <property type="evidence" value="ECO:0007669"/>
    <property type="project" value="InterPro"/>
</dbReference>
<name>A0AAE0TBV3_9BIVA</name>
<keyword evidence="1 6" id="KW-0597">Phosphoprotein</keyword>
<dbReference type="Gene3D" id="3.40.50.2300">
    <property type="match status" value="1"/>
</dbReference>
<dbReference type="PANTHER" id="PTHR48111">
    <property type="entry name" value="REGULATOR OF RPOS"/>
    <property type="match status" value="1"/>
</dbReference>
<gene>
    <name evidence="10" type="ORF">CHS0354_018503</name>
</gene>
<dbReference type="InterPro" id="IPR016032">
    <property type="entry name" value="Sig_transdc_resp-reg_C-effctor"/>
</dbReference>
<dbReference type="GO" id="GO:0005829">
    <property type="term" value="C:cytosol"/>
    <property type="evidence" value="ECO:0007669"/>
    <property type="project" value="TreeGrafter"/>
</dbReference>
<dbReference type="PANTHER" id="PTHR48111:SF1">
    <property type="entry name" value="TWO-COMPONENT RESPONSE REGULATOR ORR33"/>
    <property type="match status" value="1"/>
</dbReference>
<evidence type="ECO:0000313" key="10">
    <source>
        <dbReference type="EMBL" id="KAK3606908.1"/>
    </source>
</evidence>
<keyword evidence="4 7" id="KW-0238">DNA-binding</keyword>
<dbReference type="GO" id="GO:0032993">
    <property type="term" value="C:protein-DNA complex"/>
    <property type="evidence" value="ECO:0007669"/>
    <property type="project" value="TreeGrafter"/>
</dbReference>
<dbReference type="InterPro" id="IPR036388">
    <property type="entry name" value="WH-like_DNA-bd_sf"/>
</dbReference>
<dbReference type="GO" id="GO:0000156">
    <property type="term" value="F:phosphorelay response regulator activity"/>
    <property type="evidence" value="ECO:0007669"/>
    <property type="project" value="TreeGrafter"/>
</dbReference>
<dbReference type="SUPFAM" id="SSF52172">
    <property type="entry name" value="CheY-like"/>
    <property type="match status" value="1"/>
</dbReference>
<dbReference type="SMART" id="SM00862">
    <property type="entry name" value="Trans_reg_C"/>
    <property type="match status" value="1"/>
</dbReference>
<sequence>MEYRHLLIVEDEEKIATLIRDYAKPLFADITIISNGNRCSEYLAANPAPDLILLDLMLPGKDGIELCRSPREVIARIKAVLRRSFHEEGDGDAEIRFAHIIMNTEQHTVQANGKPVLLTPNEFGILKILISLPNKVFSRGEILQKVLGYSYEGYDRTIDTHIKNLRRKLMQAVPEKDIIKTLYGVGYKASEE</sequence>
<keyword evidence="3" id="KW-0805">Transcription regulation</keyword>